<dbReference type="EMBL" id="JBHSPU010000017">
    <property type="protein sequence ID" value="MFC5915735.1"/>
    <property type="molecule type" value="Genomic_DNA"/>
</dbReference>
<proteinExistence type="predicted"/>
<sequence length="170" mass="19089">MNDSATTAMARQVRRRWRDREAPDGDCVVFADGSLTVMDLLVMRVPDRPDDPRAESWHWNEVLRATEWSTDNWVEVDSALATHAYRGSRAWAGESAHHGSIGWVALTRDDDGSTLEWLAVSSWSNPFSRVTLDDTAVTAVSTAGRIWTFPREAPQKVEITSDPAYPGHRH</sequence>
<organism evidence="1 2">
    <name type="scientific">Streptomyces pulveraceus</name>
    <dbReference type="NCBI Taxonomy" id="68258"/>
    <lineage>
        <taxon>Bacteria</taxon>
        <taxon>Bacillati</taxon>
        <taxon>Actinomycetota</taxon>
        <taxon>Actinomycetes</taxon>
        <taxon>Kitasatosporales</taxon>
        <taxon>Streptomycetaceae</taxon>
        <taxon>Streptomyces</taxon>
    </lineage>
</organism>
<name>A0ABW1GLJ6_9ACTN</name>
<protein>
    <submittedName>
        <fullName evidence="1">Uncharacterized protein</fullName>
    </submittedName>
</protein>
<dbReference type="RefSeq" id="WP_344509640.1">
    <property type="nucleotide sequence ID" value="NZ_BAAATU010000009.1"/>
</dbReference>
<evidence type="ECO:0000313" key="2">
    <source>
        <dbReference type="Proteomes" id="UP001596200"/>
    </source>
</evidence>
<gene>
    <name evidence="1" type="ORF">ACFP1B_20250</name>
</gene>
<reference evidence="2" key="1">
    <citation type="journal article" date="2019" name="Int. J. Syst. Evol. Microbiol.">
        <title>The Global Catalogue of Microorganisms (GCM) 10K type strain sequencing project: providing services to taxonomists for standard genome sequencing and annotation.</title>
        <authorList>
            <consortium name="The Broad Institute Genomics Platform"/>
            <consortium name="The Broad Institute Genome Sequencing Center for Infectious Disease"/>
            <person name="Wu L."/>
            <person name="Ma J."/>
        </authorList>
    </citation>
    <scope>NUCLEOTIDE SEQUENCE [LARGE SCALE GENOMIC DNA]</scope>
    <source>
        <strain evidence="2">JCM 4147</strain>
    </source>
</reference>
<accession>A0ABW1GLJ6</accession>
<dbReference type="Proteomes" id="UP001596200">
    <property type="component" value="Unassembled WGS sequence"/>
</dbReference>
<comment type="caution">
    <text evidence="1">The sequence shown here is derived from an EMBL/GenBank/DDBJ whole genome shotgun (WGS) entry which is preliminary data.</text>
</comment>
<keyword evidence="2" id="KW-1185">Reference proteome</keyword>
<evidence type="ECO:0000313" key="1">
    <source>
        <dbReference type="EMBL" id="MFC5915735.1"/>
    </source>
</evidence>